<name>A0A4Z2FRA9_9TELE</name>
<evidence type="ECO:0000313" key="1">
    <source>
        <dbReference type="EMBL" id="TNN43521.1"/>
    </source>
</evidence>
<organism evidence="1 2">
    <name type="scientific">Liparis tanakae</name>
    <name type="common">Tanaka's snailfish</name>
    <dbReference type="NCBI Taxonomy" id="230148"/>
    <lineage>
        <taxon>Eukaryota</taxon>
        <taxon>Metazoa</taxon>
        <taxon>Chordata</taxon>
        <taxon>Craniata</taxon>
        <taxon>Vertebrata</taxon>
        <taxon>Euteleostomi</taxon>
        <taxon>Actinopterygii</taxon>
        <taxon>Neopterygii</taxon>
        <taxon>Teleostei</taxon>
        <taxon>Neoteleostei</taxon>
        <taxon>Acanthomorphata</taxon>
        <taxon>Eupercaria</taxon>
        <taxon>Perciformes</taxon>
        <taxon>Cottioidei</taxon>
        <taxon>Cottales</taxon>
        <taxon>Liparidae</taxon>
        <taxon>Liparis</taxon>
    </lineage>
</organism>
<comment type="caution">
    <text evidence="1">The sequence shown here is derived from an EMBL/GenBank/DDBJ whole genome shotgun (WGS) entry which is preliminary data.</text>
</comment>
<protein>
    <submittedName>
        <fullName evidence="1">Uncharacterized protein</fullName>
    </submittedName>
</protein>
<reference evidence="1 2" key="1">
    <citation type="submission" date="2019-03" db="EMBL/GenBank/DDBJ databases">
        <title>First draft genome of Liparis tanakae, snailfish: a comprehensive survey of snailfish specific genes.</title>
        <authorList>
            <person name="Kim W."/>
            <person name="Song I."/>
            <person name="Jeong J.-H."/>
            <person name="Kim D."/>
            <person name="Kim S."/>
            <person name="Ryu S."/>
            <person name="Song J.Y."/>
            <person name="Lee S.K."/>
        </authorList>
    </citation>
    <scope>NUCLEOTIDE SEQUENCE [LARGE SCALE GENOMIC DNA]</scope>
    <source>
        <tissue evidence="1">Muscle</tissue>
    </source>
</reference>
<keyword evidence="2" id="KW-1185">Reference proteome</keyword>
<dbReference type="OrthoDB" id="10538543at2759"/>
<dbReference type="Proteomes" id="UP000314294">
    <property type="component" value="Unassembled WGS sequence"/>
</dbReference>
<gene>
    <name evidence="1" type="ORF">EYF80_046275</name>
</gene>
<dbReference type="AlphaFoldDB" id="A0A4Z2FRA9"/>
<evidence type="ECO:0000313" key="2">
    <source>
        <dbReference type="Proteomes" id="UP000314294"/>
    </source>
</evidence>
<dbReference type="EMBL" id="SRLO01000960">
    <property type="protein sequence ID" value="TNN43521.1"/>
    <property type="molecule type" value="Genomic_DNA"/>
</dbReference>
<accession>A0A4Z2FRA9</accession>
<sequence>MASVAPNPWPPELAEFAAATARCPRMACREQGVTHTGSHELSTAARLATGPLAEAALLCLCDEEFWEVAAFPESLFELELDGLRLSRELENFHWGILGMSMQKVVVASCSPSGQGESASVDLVDLAVWSRGGRGGSGGSGGRGRLVAETTGVATTLPLMARLCIRSSEEVTDSLRKRPYFGFWSMPGGAA</sequence>
<proteinExistence type="predicted"/>